<name>A0A835PJT7_VANPL</name>
<evidence type="ECO:0000313" key="9">
    <source>
        <dbReference type="Proteomes" id="UP000636800"/>
    </source>
</evidence>
<dbReference type="PANTHER" id="PTHR31744:SF233">
    <property type="entry name" value="NAC DOMAIN-CONTAINING PROTEIN 72-LIKE"/>
    <property type="match status" value="1"/>
</dbReference>
<accession>A0A835PJT7</accession>
<keyword evidence="4" id="KW-0804">Transcription</keyword>
<dbReference type="Proteomes" id="UP000639772">
    <property type="component" value="Chromosome 13"/>
</dbReference>
<dbReference type="GO" id="GO:0003677">
    <property type="term" value="F:DNA binding"/>
    <property type="evidence" value="ECO:0007669"/>
    <property type="project" value="UniProtKB-KW"/>
</dbReference>
<dbReference type="InterPro" id="IPR003441">
    <property type="entry name" value="NAC-dom"/>
</dbReference>
<keyword evidence="2" id="KW-0805">Transcription regulation</keyword>
<dbReference type="Gene3D" id="2.170.150.80">
    <property type="entry name" value="NAC domain"/>
    <property type="match status" value="1"/>
</dbReference>
<gene>
    <name evidence="8" type="ORF">HPP92_023575</name>
    <name evidence="7" type="ORF">HPP92_023841</name>
</gene>
<dbReference type="PROSITE" id="PS51005">
    <property type="entry name" value="NAC"/>
    <property type="match status" value="1"/>
</dbReference>
<dbReference type="SUPFAM" id="SSF101941">
    <property type="entry name" value="NAC domain"/>
    <property type="match status" value="1"/>
</dbReference>
<evidence type="ECO:0000256" key="3">
    <source>
        <dbReference type="ARBA" id="ARBA00023125"/>
    </source>
</evidence>
<evidence type="ECO:0000256" key="5">
    <source>
        <dbReference type="ARBA" id="ARBA00023242"/>
    </source>
</evidence>
<evidence type="ECO:0000256" key="4">
    <source>
        <dbReference type="ARBA" id="ARBA00023163"/>
    </source>
</evidence>
<keyword evidence="3" id="KW-0238">DNA-binding</keyword>
<evidence type="ECO:0000313" key="10">
    <source>
        <dbReference type="Proteomes" id="UP000639772"/>
    </source>
</evidence>
<protein>
    <recommendedName>
        <fullName evidence="6">NAC domain-containing protein</fullName>
    </recommendedName>
</protein>
<dbReference type="EMBL" id="JADCNM010000013">
    <property type="protein sequence ID" value="KAG0455787.1"/>
    <property type="molecule type" value="Genomic_DNA"/>
</dbReference>
<dbReference type="GO" id="GO:0006355">
    <property type="term" value="P:regulation of DNA-templated transcription"/>
    <property type="evidence" value="ECO:0007669"/>
    <property type="project" value="InterPro"/>
</dbReference>
<evidence type="ECO:0000313" key="8">
    <source>
        <dbReference type="EMBL" id="KAG0455787.1"/>
    </source>
</evidence>
<feature type="domain" description="NAC" evidence="6">
    <location>
        <begin position="11"/>
        <end position="168"/>
    </location>
</feature>
<keyword evidence="9" id="KW-1185">Reference proteome</keyword>
<dbReference type="EMBL" id="JADCNL010000013">
    <property type="protein sequence ID" value="KAG0454549.1"/>
    <property type="molecule type" value="Genomic_DNA"/>
</dbReference>
<comment type="caution">
    <text evidence="7">The sequence shown here is derived from an EMBL/GenBank/DDBJ whole genome shotgun (WGS) entry which is preliminary data.</text>
</comment>
<dbReference type="Pfam" id="PF02365">
    <property type="entry name" value="NAM"/>
    <property type="match status" value="1"/>
</dbReference>
<evidence type="ECO:0000259" key="6">
    <source>
        <dbReference type="PROSITE" id="PS51005"/>
    </source>
</evidence>
<dbReference type="Proteomes" id="UP000636800">
    <property type="component" value="Chromosome 13"/>
</dbReference>
<comment type="subcellular location">
    <subcellularLocation>
        <location evidence="1">Nucleus</location>
    </subcellularLocation>
</comment>
<dbReference type="InterPro" id="IPR036093">
    <property type="entry name" value="NAC_dom_sf"/>
</dbReference>
<dbReference type="GO" id="GO:0005634">
    <property type="term" value="C:nucleus"/>
    <property type="evidence" value="ECO:0007669"/>
    <property type="project" value="UniProtKB-SubCell"/>
</dbReference>
<reference evidence="9 10" key="1">
    <citation type="journal article" date="2020" name="Nat. Food">
        <title>A phased Vanilla planifolia genome enables genetic improvement of flavour and production.</title>
        <authorList>
            <person name="Hasing T."/>
            <person name="Tang H."/>
            <person name="Brym M."/>
            <person name="Khazi F."/>
            <person name="Huang T."/>
            <person name="Chambers A.H."/>
        </authorList>
    </citation>
    <scope>NUCLEOTIDE SEQUENCE [LARGE SCALE GENOMIC DNA]</scope>
    <source>
        <tissue evidence="7">Leaf</tissue>
    </source>
</reference>
<dbReference type="PANTHER" id="PTHR31744">
    <property type="entry name" value="PROTEIN CUP-SHAPED COTYLEDON 2-RELATED"/>
    <property type="match status" value="1"/>
</dbReference>
<evidence type="ECO:0000256" key="1">
    <source>
        <dbReference type="ARBA" id="ARBA00004123"/>
    </source>
</evidence>
<organism evidence="7 9">
    <name type="scientific">Vanilla planifolia</name>
    <name type="common">Vanilla</name>
    <dbReference type="NCBI Taxonomy" id="51239"/>
    <lineage>
        <taxon>Eukaryota</taxon>
        <taxon>Viridiplantae</taxon>
        <taxon>Streptophyta</taxon>
        <taxon>Embryophyta</taxon>
        <taxon>Tracheophyta</taxon>
        <taxon>Spermatophyta</taxon>
        <taxon>Magnoliopsida</taxon>
        <taxon>Liliopsida</taxon>
        <taxon>Asparagales</taxon>
        <taxon>Orchidaceae</taxon>
        <taxon>Vanilloideae</taxon>
        <taxon>Vanilleae</taxon>
        <taxon>Vanilla</taxon>
    </lineage>
</organism>
<dbReference type="OrthoDB" id="1921961at2759"/>
<evidence type="ECO:0000313" key="7">
    <source>
        <dbReference type="EMBL" id="KAG0454549.1"/>
    </source>
</evidence>
<proteinExistence type="predicted"/>
<sequence length="307" mass="34552">MESNCFPGSHFPPGFRFHPTDQELVGHYLRKKISSSLPPSSAIIADIDLYKFNPWELPEKAYFGEKEWFFFSPRDRKYPNGFRPNRAAGLGYWKATGTDKPILAADGIQCIGVKKALVFYMGRPPKGTKTEWVMSEYRLLDATAPLHNSRKQDTMRLDVWVLCRVKKKGRLPGEAGESIGSPPSASVVHFSSREEKRQEEWAMAGGRVLDWNDAQLLGYLLSSPENGETSRGEESDISNYLDLQQGSPQDVATSCISMKRKSSSSFPQLDELTLLQPTSKRLQCSSDGALWGEDSFAINYCPMEFLF</sequence>
<dbReference type="AlphaFoldDB" id="A0A835PJT7"/>
<keyword evidence="5" id="KW-0539">Nucleus</keyword>
<evidence type="ECO:0000256" key="2">
    <source>
        <dbReference type="ARBA" id="ARBA00023015"/>
    </source>
</evidence>